<protein>
    <submittedName>
        <fullName evidence="10">Binding-protein-dependent transport systems inner membrane component</fullName>
    </submittedName>
</protein>
<feature type="transmembrane region" description="Helical" evidence="7">
    <location>
        <begin position="54"/>
        <end position="73"/>
    </location>
</feature>
<evidence type="ECO:0000259" key="9">
    <source>
        <dbReference type="PROSITE" id="PS50928"/>
    </source>
</evidence>
<dbReference type="InterPro" id="IPR000515">
    <property type="entry name" value="MetI-like"/>
</dbReference>
<keyword evidence="3" id="KW-1003">Cell membrane</keyword>
<dbReference type="PROSITE" id="PS50928">
    <property type="entry name" value="ABC_TM1"/>
    <property type="match status" value="1"/>
</dbReference>
<comment type="caution">
    <text evidence="10">The sequence shown here is derived from an EMBL/GenBank/DDBJ whole genome shotgun (WGS) entry which is preliminary data.</text>
</comment>
<dbReference type="SUPFAM" id="SSF161098">
    <property type="entry name" value="MetI-like"/>
    <property type="match status" value="1"/>
</dbReference>
<dbReference type="OrthoDB" id="312811at2157"/>
<name>M0AHN4_9EURY</name>
<dbReference type="InterPro" id="IPR035906">
    <property type="entry name" value="MetI-like_sf"/>
</dbReference>
<keyword evidence="6 7" id="KW-0472">Membrane</keyword>
<sequence>MKHTESDTGSEREFSFGAAQSEVEVTTADRLREFYREFIYKPGLVAWEDRRTRIGAIIMGVYVFIGTIGAWLYREPSTNQSPRSLRPFETLEAPLGTTGSGQDVLAMVIHATPEMLIMILSGGIFATGLAVLIGTVAGYKGGTTDRVLTTFSDVMMSIPGLPLIMVLAVVVSPERAAVIGILITINYWAGLARSIRSQVLAIREHSYVEASRTMNVSTPRILLKDIIPNMMPYVLVNFANAARYVVFASVGLYYLGILPTSVANWGIQLDNAYSQAGALSGGGTMYQLVVPMIAIMFLALGLILLAQGMDRVFNPRVRTRLAGESGSETDDEDTAAPTEVMT</sequence>
<dbReference type="EMBL" id="AOIL01000001">
    <property type="protein sequence ID" value="ELY96888.1"/>
    <property type="molecule type" value="Genomic_DNA"/>
</dbReference>
<gene>
    <name evidence="10" type="ORF">C484_00600</name>
</gene>
<comment type="similarity">
    <text evidence="7">Belongs to the binding-protein-dependent transport system permease family.</text>
</comment>
<dbReference type="Proteomes" id="UP000011648">
    <property type="component" value="Unassembled WGS sequence"/>
</dbReference>
<dbReference type="AlphaFoldDB" id="M0AHN4"/>
<accession>M0AHN4</accession>
<evidence type="ECO:0000256" key="7">
    <source>
        <dbReference type="RuleBase" id="RU363032"/>
    </source>
</evidence>
<dbReference type="PANTHER" id="PTHR43386">
    <property type="entry name" value="OLIGOPEPTIDE TRANSPORT SYSTEM PERMEASE PROTEIN APPC"/>
    <property type="match status" value="1"/>
</dbReference>
<evidence type="ECO:0000313" key="10">
    <source>
        <dbReference type="EMBL" id="ELY96888.1"/>
    </source>
</evidence>
<evidence type="ECO:0000313" key="11">
    <source>
        <dbReference type="Proteomes" id="UP000011648"/>
    </source>
</evidence>
<feature type="transmembrane region" description="Helical" evidence="7">
    <location>
        <begin position="176"/>
        <end position="195"/>
    </location>
</feature>
<dbReference type="PANTHER" id="PTHR43386:SF1">
    <property type="entry name" value="D,D-DIPEPTIDE TRANSPORT SYSTEM PERMEASE PROTEIN DDPC-RELATED"/>
    <property type="match status" value="1"/>
</dbReference>
<evidence type="ECO:0000256" key="3">
    <source>
        <dbReference type="ARBA" id="ARBA00022475"/>
    </source>
</evidence>
<dbReference type="Gene3D" id="1.10.3720.10">
    <property type="entry name" value="MetI-like"/>
    <property type="match status" value="1"/>
</dbReference>
<feature type="transmembrane region" description="Helical" evidence="7">
    <location>
        <begin position="285"/>
        <end position="306"/>
    </location>
</feature>
<dbReference type="InterPro" id="IPR050366">
    <property type="entry name" value="BP-dependent_transpt_permease"/>
</dbReference>
<evidence type="ECO:0000256" key="4">
    <source>
        <dbReference type="ARBA" id="ARBA00022692"/>
    </source>
</evidence>
<dbReference type="Pfam" id="PF00528">
    <property type="entry name" value="BPD_transp_1"/>
    <property type="match status" value="1"/>
</dbReference>
<dbReference type="GO" id="GO:0071916">
    <property type="term" value="F:dipeptide transmembrane transporter activity"/>
    <property type="evidence" value="ECO:0007669"/>
    <property type="project" value="TreeGrafter"/>
</dbReference>
<keyword evidence="5 7" id="KW-1133">Transmembrane helix</keyword>
<evidence type="ECO:0000256" key="1">
    <source>
        <dbReference type="ARBA" id="ARBA00004651"/>
    </source>
</evidence>
<feature type="transmembrane region" description="Helical" evidence="7">
    <location>
        <begin position="115"/>
        <end position="139"/>
    </location>
</feature>
<organism evidence="10 11">
    <name type="scientific">Natrialba taiwanensis DSM 12281</name>
    <dbReference type="NCBI Taxonomy" id="1230458"/>
    <lineage>
        <taxon>Archaea</taxon>
        <taxon>Methanobacteriati</taxon>
        <taxon>Methanobacteriota</taxon>
        <taxon>Stenosarchaea group</taxon>
        <taxon>Halobacteria</taxon>
        <taxon>Halobacteriales</taxon>
        <taxon>Natrialbaceae</taxon>
        <taxon>Natrialba</taxon>
    </lineage>
</organism>
<feature type="domain" description="ABC transmembrane type-1" evidence="9">
    <location>
        <begin position="116"/>
        <end position="306"/>
    </location>
</feature>
<feature type="region of interest" description="Disordered" evidence="8">
    <location>
        <begin position="322"/>
        <end position="342"/>
    </location>
</feature>
<feature type="transmembrane region" description="Helical" evidence="7">
    <location>
        <begin position="151"/>
        <end position="170"/>
    </location>
</feature>
<evidence type="ECO:0000256" key="2">
    <source>
        <dbReference type="ARBA" id="ARBA00022448"/>
    </source>
</evidence>
<comment type="subcellular location">
    <subcellularLocation>
        <location evidence="1 7">Cell membrane</location>
        <topology evidence="1 7">Multi-pass membrane protein</topology>
    </subcellularLocation>
</comment>
<dbReference type="GO" id="GO:0005886">
    <property type="term" value="C:plasma membrane"/>
    <property type="evidence" value="ECO:0007669"/>
    <property type="project" value="UniProtKB-SubCell"/>
</dbReference>
<dbReference type="CDD" id="cd06261">
    <property type="entry name" value="TM_PBP2"/>
    <property type="match status" value="1"/>
</dbReference>
<feature type="transmembrane region" description="Helical" evidence="7">
    <location>
        <begin position="244"/>
        <end position="265"/>
    </location>
</feature>
<dbReference type="STRING" id="1230458.C484_00600"/>
<keyword evidence="11" id="KW-1185">Reference proteome</keyword>
<keyword evidence="2 7" id="KW-0813">Transport</keyword>
<evidence type="ECO:0000256" key="6">
    <source>
        <dbReference type="ARBA" id="ARBA00023136"/>
    </source>
</evidence>
<reference evidence="10 11" key="1">
    <citation type="journal article" date="2014" name="PLoS Genet.">
        <title>Phylogenetically driven sequencing of extremely halophilic archaea reveals strategies for static and dynamic osmo-response.</title>
        <authorList>
            <person name="Becker E.A."/>
            <person name="Seitzer P.M."/>
            <person name="Tritt A."/>
            <person name="Larsen D."/>
            <person name="Krusor M."/>
            <person name="Yao A.I."/>
            <person name="Wu D."/>
            <person name="Madern D."/>
            <person name="Eisen J.A."/>
            <person name="Darling A.E."/>
            <person name="Facciotti M.T."/>
        </authorList>
    </citation>
    <scope>NUCLEOTIDE SEQUENCE [LARGE SCALE GENOMIC DNA]</scope>
    <source>
        <strain evidence="10 11">DSM 12281</strain>
    </source>
</reference>
<evidence type="ECO:0000256" key="8">
    <source>
        <dbReference type="SAM" id="MobiDB-lite"/>
    </source>
</evidence>
<evidence type="ECO:0000256" key="5">
    <source>
        <dbReference type="ARBA" id="ARBA00022989"/>
    </source>
</evidence>
<proteinExistence type="inferred from homology"/>
<dbReference type="RefSeq" id="WP_006824037.1">
    <property type="nucleotide sequence ID" value="NZ_AOIL01000001.1"/>
</dbReference>
<keyword evidence="4 7" id="KW-0812">Transmembrane</keyword>
<dbReference type="PATRIC" id="fig|1230458.4.peg.117"/>